<evidence type="ECO:0000256" key="5">
    <source>
        <dbReference type="ARBA" id="ARBA00023014"/>
    </source>
</evidence>
<dbReference type="PANTHER" id="PTHR32479">
    <property type="entry name" value="GLYCOLATE OXIDASE IRON-SULFUR SUBUNIT"/>
    <property type="match status" value="1"/>
</dbReference>
<dbReference type="GO" id="GO:0019154">
    <property type="term" value="F:glycolate dehydrogenase activity"/>
    <property type="evidence" value="ECO:0007669"/>
    <property type="project" value="UniProtKB-EC"/>
</dbReference>
<evidence type="ECO:0000256" key="2">
    <source>
        <dbReference type="ARBA" id="ARBA00022723"/>
    </source>
</evidence>
<comment type="cofactor">
    <cofactor evidence="6">
        <name>[4Fe-4S] cluster</name>
        <dbReference type="ChEBI" id="CHEBI:49883"/>
    </cofactor>
    <text evidence="6">Binds 2 [4Fe-4S] clusters.</text>
</comment>
<dbReference type="Pfam" id="PF02754">
    <property type="entry name" value="CCG"/>
    <property type="match status" value="2"/>
</dbReference>
<dbReference type="InterPro" id="IPR017900">
    <property type="entry name" value="4Fe4S_Fe_S_CS"/>
</dbReference>
<dbReference type="RefSeq" id="WP_124926413.1">
    <property type="nucleotide sequence ID" value="NZ_BMOH01000002.1"/>
</dbReference>
<name>A0A3P1SPL8_9GAMM</name>
<dbReference type="PROSITE" id="PS00198">
    <property type="entry name" value="4FE4S_FER_1"/>
    <property type="match status" value="2"/>
</dbReference>
<comment type="caution">
    <text evidence="8">The sequence shown here is derived from an EMBL/GenBank/DDBJ whole genome shotgun (WGS) entry which is preliminary data.</text>
</comment>
<dbReference type="Gene3D" id="1.10.1060.10">
    <property type="entry name" value="Alpha-helical ferredoxin"/>
    <property type="match status" value="1"/>
</dbReference>
<dbReference type="AlphaFoldDB" id="A0A3P1SPL8"/>
<dbReference type="PANTHER" id="PTHR32479:SF17">
    <property type="entry name" value="GLYCOLATE OXIDASE IRON-SULFUR SUBUNIT"/>
    <property type="match status" value="1"/>
</dbReference>
<evidence type="ECO:0000256" key="6">
    <source>
        <dbReference type="PIRNR" id="PIRNR000139"/>
    </source>
</evidence>
<evidence type="ECO:0000256" key="1">
    <source>
        <dbReference type="ARBA" id="ARBA00022485"/>
    </source>
</evidence>
<comment type="function">
    <text evidence="6">Component of a complex that catalyzes the oxidation of glycolate to glyoxylate.</text>
</comment>
<keyword evidence="3" id="KW-0677">Repeat</keyword>
<dbReference type="PIRSF" id="PIRSF000139">
    <property type="entry name" value="Glc_ox_4Fe-4S"/>
    <property type="match status" value="1"/>
</dbReference>
<dbReference type="NCBIfam" id="NF008434">
    <property type="entry name" value="PRK11274.1"/>
    <property type="match status" value="1"/>
</dbReference>
<feature type="domain" description="4Fe-4S ferredoxin-type" evidence="7">
    <location>
        <begin position="16"/>
        <end position="45"/>
    </location>
</feature>
<dbReference type="EMBL" id="RQXV01000006">
    <property type="protein sequence ID" value="RRC98914.1"/>
    <property type="molecule type" value="Genomic_DNA"/>
</dbReference>
<dbReference type="Proteomes" id="UP000267535">
    <property type="component" value="Unassembled WGS sequence"/>
</dbReference>
<dbReference type="InterPro" id="IPR012257">
    <property type="entry name" value="Glc_ox_4Fe-4S"/>
</dbReference>
<sequence>MQTNIVESLKHSPQGKEAESILRKCVHCGFCLATCPTYNLTGNELDSPRGRIYLLKQLLEGKPVSRSTQQHLDSCLTCRACETTCPSNVSYHRLLEISVPLVEQEVPRNLKQRLLRSAILKILPYRNRFTPLLRSAQLLRPLLPPALSHKIPTKQSSTQPIENKPPPYAQRTMLVLEGCVQPGIDPTINAAATRVLNHLGISLITAPKAGCCGALSYHLNQQQDGLNFMRRNIDAWWPLIEQGCEAIVMTASGCGTTVKEYGELLINDPDYAEKARQVSSLTMDLVEVLGNETVENLPITPASSLAFQCPCSLQHGQSLPGAVEALLSRMRFELKPVNDNHLCCGSAGTYSIFQPELATELRHRKLQTLKNSKADQFVSANIGCITHLSENSDNPVRHWIQIVDEALSVAT</sequence>
<keyword evidence="5 6" id="KW-0411">Iron-sulfur</keyword>
<accession>A0A3P1SPL8</accession>
<protein>
    <recommendedName>
        <fullName evidence="6">Glycolate oxidase iron-sulfur subunit</fullName>
        <ecNumber evidence="6">1.1.99.14</ecNumber>
    </recommendedName>
</protein>
<keyword evidence="6" id="KW-0813">Transport</keyword>
<evidence type="ECO:0000256" key="3">
    <source>
        <dbReference type="ARBA" id="ARBA00022737"/>
    </source>
</evidence>
<dbReference type="InterPro" id="IPR017896">
    <property type="entry name" value="4Fe4S_Fe-S-bd"/>
</dbReference>
<reference evidence="8 9" key="1">
    <citation type="submission" date="2018-11" db="EMBL/GenBank/DDBJ databases">
        <title>The draft genome sequence of Amphritea balenae JAMM 1525T.</title>
        <authorList>
            <person name="Fang Z."/>
            <person name="Zhang Y."/>
            <person name="Han X."/>
        </authorList>
    </citation>
    <scope>NUCLEOTIDE SEQUENCE [LARGE SCALE GENOMIC DNA]</scope>
    <source>
        <strain evidence="8 9">JAMM 1525</strain>
    </source>
</reference>
<keyword evidence="6" id="KW-0249">Electron transport</keyword>
<keyword evidence="9" id="KW-1185">Reference proteome</keyword>
<dbReference type="InterPro" id="IPR009051">
    <property type="entry name" value="Helical_ferredxn"/>
</dbReference>
<keyword evidence="1 6" id="KW-0004">4Fe-4S</keyword>
<evidence type="ECO:0000313" key="8">
    <source>
        <dbReference type="EMBL" id="RRC98914.1"/>
    </source>
</evidence>
<dbReference type="GO" id="GO:0046872">
    <property type="term" value="F:metal ion binding"/>
    <property type="evidence" value="ECO:0007669"/>
    <property type="project" value="UniProtKB-UniRule"/>
</dbReference>
<dbReference type="SUPFAM" id="SSF54862">
    <property type="entry name" value="4Fe-4S ferredoxins"/>
    <property type="match status" value="1"/>
</dbReference>
<evidence type="ECO:0000256" key="4">
    <source>
        <dbReference type="ARBA" id="ARBA00023004"/>
    </source>
</evidence>
<evidence type="ECO:0000313" key="9">
    <source>
        <dbReference type="Proteomes" id="UP000267535"/>
    </source>
</evidence>
<dbReference type="InterPro" id="IPR004017">
    <property type="entry name" value="Cys_rich_dom"/>
</dbReference>
<dbReference type="GO" id="GO:0051539">
    <property type="term" value="F:4 iron, 4 sulfur cluster binding"/>
    <property type="evidence" value="ECO:0007669"/>
    <property type="project" value="UniProtKB-UniRule"/>
</dbReference>
<keyword evidence="2 6" id="KW-0479">Metal-binding</keyword>
<dbReference type="EC" id="1.1.99.14" evidence="6"/>
<organism evidence="8 9">
    <name type="scientific">Amphritea balenae</name>
    <dbReference type="NCBI Taxonomy" id="452629"/>
    <lineage>
        <taxon>Bacteria</taxon>
        <taxon>Pseudomonadati</taxon>
        <taxon>Pseudomonadota</taxon>
        <taxon>Gammaproteobacteria</taxon>
        <taxon>Oceanospirillales</taxon>
        <taxon>Oceanospirillaceae</taxon>
        <taxon>Amphritea</taxon>
    </lineage>
</organism>
<proteinExistence type="predicted"/>
<evidence type="ECO:0000259" key="7">
    <source>
        <dbReference type="PROSITE" id="PS51379"/>
    </source>
</evidence>
<gene>
    <name evidence="8" type="ORF">EHS89_12090</name>
</gene>
<dbReference type="PROSITE" id="PS51379">
    <property type="entry name" value="4FE4S_FER_2"/>
    <property type="match status" value="2"/>
</dbReference>
<comment type="catalytic activity">
    <reaction evidence="6">
        <text>(R)-lactate + A = pyruvate + AH2</text>
        <dbReference type="Rhea" id="RHEA:15089"/>
        <dbReference type="ChEBI" id="CHEBI:13193"/>
        <dbReference type="ChEBI" id="CHEBI:15361"/>
        <dbReference type="ChEBI" id="CHEBI:16004"/>
        <dbReference type="ChEBI" id="CHEBI:17499"/>
    </reaction>
</comment>
<feature type="domain" description="4Fe-4S ferredoxin-type" evidence="7">
    <location>
        <begin position="66"/>
        <end position="95"/>
    </location>
</feature>
<keyword evidence="4 6" id="KW-0408">Iron</keyword>
<dbReference type="OrthoDB" id="9765258at2"/>
<dbReference type="Pfam" id="PF13183">
    <property type="entry name" value="Fer4_8"/>
    <property type="match status" value="1"/>
</dbReference>
<comment type="catalytic activity">
    <reaction evidence="6">
        <text>glycolate + A = glyoxylate + AH2</text>
        <dbReference type="Rhea" id="RHEA:21264"/>
        <dbReference type="ChEBI" id="CHEBI:13193"/>
        <dbReference type="ChEBI" id="CHEBI:17499"/>
        <dbReference type="ChEBI" id="CHEBI:29805"/>
        <dbReference type="ChEBI" id="CHEBI:36655"/>
        <dbReference type="EC" id="1.1.99.14"/>
    </reaction>
</comment>